<evidence type="ECO:0000256" key="1">
    <source>
        <dbReference type="ARBA" id="ARBA00022737"/>
    </source>
</evidence>
<accession>A0AAN7LAS4</accession>
<reference evidence="4 5" key="1">
    <citation type="journal article" date="2023" name="Hortic Res">
        <title>Pangenome of water caltrop reveals structural variations and asymmetric subgenome divergence after allopolyploidization.</title>
        <authorList>
            <person name="Zhang X."/>
            <person name="Chen Y."/>
            <person name="Wang L."/>
            <person name="Yuan Y."/>
            <person name="Fang M."/>
            <person name="Shi L."/>
            <person name="Lu R."/>
            <person name="Comes H.P."/>
            <person name="Ma Y."/>
            <person name="Chen Y."/>
            <person name="Huang G."/>
            <person name="Zhou Y."/>
            <person name="Zheng Z."/>
            <person name="Qiu Y."/>
        </authorList>
    </citation>
    <scope>NUCLEOTIDE SEQUENCE [LARGE SCALE GENOMIC DNA]</scope>
    <source>
        <strain evidence="4">F231</strain>
    </source>
</reference>
<dbReference type="PANTHER" id="PTHR23050">
    <property type="entry name" value="CALCIUM BINDING PROTEIN"/>
    <property type="match status" value="1"/>
</dbReference>
<keyword evidence="2" id="KW-0106">Calcium</keyword>
<dbReference type="FunFam" id="1.10.238.10:FF:000003">
    <property type="entry name" value="Calmodulin A"/>
    <property type="match status" value="1"/>
</dbReference>
<proteinExistence type="predicted"/>
<dbReference type="PROSITE" id="PS50222">
    <property type="entry name" value="EF_HAND_2"/>
    <property type="match status" value="3"/>
</dbReference>
<gene>
    <name evidence="4" type="ORF">SAY86_018716</name>
</gene>
<protein>
    <recommendedName>
        <fullName evidence="3">EF-hand domain-containing protein</fullName>
    </recommendedName>
</protein>
<dbReference type="Proteomes" id="UP001346149">
    <property type="component" value="Unassembled WGS sequence"/>
</dbReference>
<keyword evidence="1" id="KW-0677">Repeat</keyword>
<feature type="domain" description="EF-hand" evidence="3">
    <location>
        <begin position="53"/>
        <end position="81"/>
    </location>
</feature>
<evidence type="ECO:0000313" key="5">
    <source>
        <dbReference type="Proteomes" id="UP001346149"/>
    </source>
</evidence>
<dbReference type="InterPro" id="IPR011992">
    <property type="entry name" value="EF-hand-dom_pair"/>
</dbReference>
<evidence type="ECO:0000256" key="2">
    <source>
        <dbReference type="ARBA" id="ARBA00022837"/>
    </source>
</evidence>
<dbReference type="SUPFAM" id="SSF47473">
    <property type="entry name" value="EF-hand"/>
    <property type="match status" value="1"/>
</dbReference>
<dbReference type="GO" id="GO:0005509">
    <property type="term" value="F:calcium ion binding"/>
    <property type="evidence" value="ECO:0007669"/>
    <property type="project" value="InterPro"/>
</dbReference>
<dbReference type="Pfam" id="PF13202">
    <property type="entry name" value="EF-hand_5"/>
    <property type="match status" value="1"/>
</dbReference>
<evidence type="ECO:0000313" key="4">
    <source>
        <dbReference type="EMBL" id="KAK4784348.1"/>
    </source>
</evidence>
<keyword evidence="5" id="KW-1185">Reference proteome</keyword>
<dbReference type="EMBL" id="JAXQNO010000014">
    <property type="protein sequence ID" value="KAK4784348.1"/>
    <property type="molecule type" value="Genomic_DNA"/>
</dbReference>
<dbReference type="Pfam" id="PF13499">
    <property type="entry name" value="EF-hand_7"/>
    <property type="match status" value="1"/>
</dbReference>
<comment type="caution">
    <text evidence="4">The sequence shown here is derived from an EMBL/GenBank/DDBJ whole genome shotgun (WGS) entry which is preliminary data.</text>
</comment>
<dbReference type="SMART" id="SM00054">
    <property type="entry name" value="EFh"/>
    <property type="match status" value="3"/>
</dbReference>
<sequence length="138" mass="15521">MALRTIAESLSEEGVAGLREMFNMIDADNSGQKTFEELKTGLKKVGANLNESEIYNLMQADGSGFITADELQQACEEFGIEFEDARLEEMIQDIDQDNDGRIYYNEFVAMMQKGNTGGFVKKALESSISIRFRDARRI</sequence>
<dbReference type="AlphaFoldDB" id="A0AAN7LAS4"/>
<dbReference type="Gene3D" id="1.10.238.10">
    <property type="entry name" value="EF-hand"/>
    <property type="match status" value="2"/>
</dbReference>
<dbReference type="InterPro" id="IPR050145">
    <property type="entry name" value="Centrin_CML-like"/>
</dbReference>
<evidence type="ECO:0000259" key="3">
    <source>
        <dbReference type="PROSITE" id="PS50222"/>
    </source>
</evidence>
<organism evidence="4 5">
    <name type="scientific">Trapa natans</name>
    <name type="common">Water chestnut</name>
    <dbReference type="NCBI Taxonomy" id="22666"/>
    <lineage>
        <taxon>Eukaryota</taxon>
        <taxon>Viridiplantae</taxon>
        <taxon>Streptophyta</taxon>
        <taxon>Embryophyta</taxon>
        <taxon>Tracheophyta</taxon>
        <taxon>Spermatophyta</taxon>
        <taxon>Magnoliopsida</taxon>
        <taxon>eudicotyledons</taxon>
        <taxon>Gunneridae</taxon>
        <taxon>Pentapetalae</taxon>
        <taxon>rosids</taxon>
        <taxon>malvids</taxon>
        <taxon>Myrtales</taxon>
        <taxon>Lythraceae</taxon>
        <taxon>Trapa</taxon>
    </lineage>
</organism>
<feature type="domain" description="EF-hand" evidence="3">
    <location>
        <begin position="82"/>
        <end position="117"/>
    </location>
</feature>
<name>A0AAN7LAS4_TRANT</name>
<dbReference type="CDD" id="cd00051">
    <property type="entry name" value="EFh"/>
    <property type="match status" value="1"/>
</dbReference>
<feature type="domain" description="EF-hand" evidence="3">
    <location>
        <begin position="13"/>
        <end position="48"/>
    </location>
</feature>
<dbReference type="InterPro" id="IPR002048">
    <property type="entry name" value="EF_hand_dom"/>
</dbReference>